<comment type="caution">
    <text evidence="3">The sequence shown here is derived from an EMBL/GenBank/DDBJ whole genome shotgun (WGS) entry which is preliminary data.</text>
</comment>
<feature type="region of interest" description="Disordered" evidence="1">
    <location>
        <begin position="146"/>
        <end position="179"/>
    </location>
</feature>
<evidence type="ECO:0000313" key="3">
    <source>
        <dbReference type="EMBL" id="MEI5686882.1"/>
    </source>
</evidence>
<name>A0ABU8H1N5_9SPHN</name>
<protein>
    <submittedName>
        <fullName evidence="3">Uncharacterized protein</fullName>
    </submittedName>
</protein>
<evidence type="ECO:0000256" key="1">
    <source>
        <dbReference type="SAM" id="MobiDB-lite"/>
    </source>
</evidence>
<keyword evidence="4" id="KW-1185">Reference proteome</keyword>
<proteinExistence type="predicted"/>
<dbReference type="EMBL" id="JBBBDM010000002">
    <property type="protein sequence ID" value="MEI5686882.1"/>
    <property type="molecule type" value="Genomic_DNA"/>
</dbReference>
<accession>A0ABU8H1N5</accession>
<reference evidence="3 4" key="1">
    <citation type="journal article" date="2013" name="Int. J. Syst. Evol. Microbiol.">
        <title>Sphingomonas kyungheensis sp. nov., a bacterium with ginsenoside-converting activity isolated from soil of a ginseng field.</title>
        <authorList>
            <person name="Son H.M."/>
            <person name="Yang J.E."/>
            <person name="Park Y."/>
            <person name="Han C.K."/>
            <person name="Kim S.G."/>
            <person name="Kook M."/>
            <person name="Yi T.H."/>
        </authorList>
    </citation>
    <scope>NUCLEOTIDE SEQUENCE [LARGE SCALE GENOMIC DNA]</scope>
    <source>
        <strain evidence="3 4">LMG 26582</strain>
    </source>
</reference>
<sequence length="179" mass="17930">MADDTDDSPKTDTPAVTPRRRAPRKTTTTRATAAKAPAKPRRPRAKAEAPSTVAKVEEAVSDAAAATTRRAKAVAGKAESAVAAAAKSVKPRSTKRSTPRAGAKKAGKPAAKKSGETNKWGIAAIGAGVATVGAVAAAALLSLRGSTPKSAKAHSPAGEDASGTFEAGIADENTIPDKL</sequence>
<feature type="compositionally biased region" description="Basic residues" evidence="1">
    <location>
        <begin position="89"/>
        <end position="111"/>
    </location>
</feature>
<dbReference type="Proteomes" id="UP001367771">
    <property type="component" value="Unassembled WGS sequence"/>
</dbReference>
<feature type="region of interest" description="Disordered" evidence="1">
    <location>
        <begin position="74"/>
        <end position="118"/>
    </location>
</feature>
<evidence type="ECO:0000313" key="4">
    <source>
        <dbReference type="Proteomes" id="UP001367771"/>
    </source>
</evidence>
<keyword evidence="2" id="KW-0472">Membrane</keyword>
<keyword evidence="2" id="KW-0812">Transmembrane</keyword>
<organism evidence="3 4">
    <name type="scientific">Sphingomonas kyungheensis</name>
    <dbReference type="NCBI Taxonomy" id="1069987"/>
    <lineage>
        <taxon>Bacteria</taxon>
        <taxon>Pseudomonadati</taxon>
        <taxon>Pseudomonadota</taxon>
        <taxon>Alphaproteobacteria</taxon>
        <taxon>Sphingomonadales</taxon>
        <taxon>Sphingomonadaceae</taxon>
        <taxon>Sphingomonas</taxon>
    </lineage>
</organism>
<feature type="compositionally biased region" description="Low complexity" evidence="1">
    <location>
        <begin position="25"/>
        <end position="37"/>
    </location>
</feature>
<feature type="transmembrane region" description="Helical" evidence="2">
    <location>
        <begin position="120"/>
        <end position="143"/>
    </location>
</feature>
<evidence type="ECO:0000256" key="2">
    <source>
        <dbReference type="SAM" id="Phobius"/>
    </source>
</evidence>
<dbReference type="RefSeq" id="WP_336544861.1">
    <property type="nucleotide sequence ID" value="NZ_JBBBDM010000002.1"/>
</dbReference>
<feature type="region of interest" description="Disordered" evidence="1">
    <location>
        <begin position="1"/>
        <end position="58"/>
    </location>
</feature>
<keyword evidence="2" id="KW-1133">Transmembrane helix</keyword>
<gene>
    <name evidence="3" type="ORF">V8201_07295</name>
</gene>
<feature type="compositionally biased region" description="Low complexity" evidence="1">
    <location>
        <begin position="74"/>
        <end position="88"/>
    </location>
</feature>